<feature type="transmembrane region" description="Helical" evidence="3">
    <location>
        <begin position="100"/>
        <end position="129"/>
    </location>
</feature>
<evidence type="ECO:0000313" key="6">
    <source>
        <dbReference type="Proteomes" id="UP001480955"/>
    </source>
</evidence>
<feature type="transmembrane region" description="Helical" evidence="3">
    <location>
        <begin position="46"/>
        <end position="62"/>
    </location>
</feature>
<name>A0ABV1QPL9_9HYPH</name>
<dbReference type="EMBL" id="JBELQE010000084">
    <property type="protein sequence ID" value="MER2251283.1"/>
    <property type="molecule type" value="Genomic_DNA"/>
</dbReference>
<feature type="transmembrane region" description="Helical" evidence="3">
    <location>
        <begin position="68"/>
        <end position="88"/>
    </location>
</feature>
<dbReference type="Pfam" id="PF00015">
    <property type="entry name" value="MCPsignal"/>
    <property type="match status" value="1"/>
</dbReference>
<dbReference type="RefSeq" id="WP_350395807.1">
    <property type="nucleotide sequence ID" value="NZ_JBELQE010000084.1"/>
</dbReference>
<reference evidence="5 6" key="1">
    <citation type="submission" date="2024-06" db="EMBL/GenBank/DDBJ databases">
        <authorList>
            <person name="Campbell A.G."/>
        </authorList>
    </citation>
    <scope>NUCLEOTIDE SEQUENCE [LARGE SCALE GENOMIC DNA]</scope>
    <source>
        <strain evidence="5 6">EM12</strain>
    </source>
</reference>
<dbReference type="PROSITE" id="PS50111">
    <property type="entry name" value="CHEMOTAXIS_TRANSDUC_2"/>
    <property type="match status" value="1"/>
</dbReference>
<evidence type="ECO:0000256" key="2">
    <source>
        <dbReference type="PROSITE-ProRule" id="PRU00284"/>
    </source>
</evidence>
<keyword evidence="3" id="KW-0472">Membrane</keyword>
<dbReference type="PANTHER" id="PTHR32089">
    <property type="entry name" value="METHYL-ACCEPTING CHEMOTAXIS PROTEIN MCPB"/>
    <property type="match status" value="1"/>
</dbReference>
<keyword evidence="6" id="KW-1185">Reference proteome</keyword>
<keyword evidence="3" id="KW-0812">Transmembrane</keyword>
<dbReference type="PANTHER" id="PTHR32089:SF112">
    <property type="entry name" value="LYSOZYME-LIKE PROTEIN-RELATED"/>
    <property type="match status" value="1"/>
</dbReference>
<keyword evidence="3" id="KW-1133">Transmembrane helix</keyword>
<dbReference type="SMART" id="SM00283">
    <property type="entry name" value="MA"/>
    <property type="match status" value="1"/>
</dbReference>
<proteinExistence type="predicted"/>
<protein>
    <submittedName>
        <fullName evidence="5">Methyl-accepting chemotaxis protein</fullName>
    </submittedName>
</protein>
<dbReference type="Proteomes" id="UP001480955">
    <property type="component" value="Unassembled WGS sequence"/>
</dbReference>
<dbReference type="InterPro" id="IPR004089">
    <property type="entry name" value="MCPsignal_dom"/>
</dbReference>
<evidence type="ECO:0000256" key="1">
    <source>
        <dbReference type="ARBA" id="ARBA00023224"/>
    </source>
</evidence>
<feature type="domain" description="Methyl-accepting transducer" evidence="4">
    <location>
        <begin position="234"/>
        <end position="470"/>
    </location>
</feature>
<dbReference type="Gene3D" id="1.10.287.950">
    <property type="entry name" value="Methyl-accepting chemotaxis protein"/>
    <property type="match status" value="1"/>
</dbReference>
<evidence type="ECO:0000256" key="3">
    <source>
        <dbReference type="SAM" id="Phobius"/>
    </source>
</evidence>
<dbReference type="SUPFAM" id="SSF58104">
    <property type="entry name" value="Methyl-accepting chemotaxis protein (MCP) signaling domain"/>
    <property type="match status" value="1"/>
</dbReference>
<feature type="transmembrane region" description="Helical" evidence="3">
    <location>
        <begin position="149"/>
        <end position="171"/>
    </location>
</feature>
<feature type="transmembrane region" description="Helical" evidence="3">
    <location>
        <begin position="20"/>
        <end position="39"/>
    </location>
</feature>
<evidence type="ECO:0000259" key="4">
    <source>
        <dbReference type="PROSITE" id="PS50111"/>
    </source>
</evidence>
<evidence type="ECO:0000313" key="5">
    <source>
        <dbReference type="EMBL" id="MER2251283.1"/>
    </source>
</evidence>
<keyword evidence="1 2" id="KW-0807">Transducer</keyword>
<gene>
    <name evidence="5" type="ORF">ABS772_15300</name>
</gene>
<comment type="caution">
    <text evidence="5">The sequence shown here is derived from an EMBL/GenBank/DDBJ whole genome shotgun (WGS) entry which is preliminary data.</text>
</comment>
<sequence length="490" mass="50207">MTVSRPRDLDSLRRAVSRGLVALLWLHVPLNVAVAAYLGNAVWVQGLMAFGLAAAATAAWRINGDGLATRLTVAVAVIGMVALLLDAAAGHRWQLDLHMYFFAALAVLSAYCDWRVLVAAAGATALHHLGLNLMLPAAVYPDGADLGRVMLHAVIVVLETAVLAWLSLQLASLFSVSARSLAEAEAARAAESEAHARQSAAEAELRAARRRTADEMAERFESSVNGLVREAAESANRVRQASQDLSAAAGDAARRTAALSAASQETAADVQGVAAAAGTLSATVREIGSHMARAAEVAGRATQEAGQTDETVRALAEAAQRINQIVLLIGTIAEQTNLLALNATIEASRAGAVGRGFGVVAGEVKALATRTARATQEIEAQILAIQDQTGQAVAAIGRIGGTIEELGSITRSVAAAVEGQGASTAAIADSAERAALRTGAVSDNLDGLARSADLTGTAAAAGLDASERLAGECDALAATVRDFVGTLRAA</sequence>
<organism evidence="5 6">
    <name type="scientific">Methylorubrum podarium</name>
    <dbReference type="NCBI Taxonomy" id="200476"/>
    <lineage>
        <taxon>Bacteria</taxon>
        <taxon>Pseudomonadati</taxon>
        <taxon>Pseudomonadota</taxon>
        <taxon>Alphaproteobacteria</taxon>
        <taxon>Hyphomicrobiales</taxon>
        <taxon>Methylobacteriaceae</taxon>
        <taxon>Methylorubrum</taxon>
    </lineage>
</organism>
<accession>A0ABV1QPL9</accession>